<accession>A0A7X1E5E6</accession>
<proteinExistence type="predicted"/>
<evidence type="ECO:0000313" key="2">
    <source>
        <dbReference type="Proteomes" id="UP000525652"/>
    </source>
</evidence>
<dbReference type="InterPro" id="IPR011250">
    <property type="entry name" value="OMP/PagP_B-barrel"/>
</dbReference>
<dbReference type="AlphaFoldDB" id="A0A7X1E5E6"/>
<name>A0A7X1E5E6_9BACT</name>
<keyword evidence="2" id="KW-1185">Reference proteome</keyword>
<reference evidence="1 2" key="1">
    <citation type="submission" date="2020-07" db="EMBL/GenBank/DDBJ databases">
        <authorList>
            <person name="Feng X."/>
        </authorList>
    </citation>
    <scope>NUCLEOTIDE SEQUENCE [LARGE SCALE GENOMIC DNA]</scope>
    <source>
        <strain evidence="1 2">JCM14086</strain>
    </source>
</reference>
<sequence>MKKSVLLPLLLATGSTAFGQIYFGAGVGYFFPESDSSITSIISGGESNPEDGIGAIANIGYKVPTNGWHFEFEFQYFEPDSSVTSQATGAQSAAATGSNLGTGTYYTKNNAENYTYALNVYYDVLDSLETNWGLYAGGGIGATNLHQKVKISGPGGTVSDSNDKWLFTYQFLAGISYEPIEHLRFDFAYRYTLPENSNFTLFNQNVPVDSYDYQSLELSASYMF</sequence>
<evidence type="ECO:0000313" key="1">
    <source>
        <dbReference type="EMBL" id="MBC2603064.1"/>
    </source>
</evidence>
<dbReference type="Gene3D" id="2.40.160.20">
    <property type="match status" value="1"/>
</dbReference>
<dbReference type="RefSeq" id="WP_185693706.1">
    <property type="nucleotide sequence ID" value="NZ_JACHVA010000117.1"/>
</dbReference>
<dbReference type="SUPFAM" id="SSF56925">
    <property type="entry name" value="OMPA-like"/>
    <property type="match status" value="1"/>
</dbReference>
<protein>
    <submittedName>
        <fullName evidence="1">Porin family protein</fullName>
    </submittedName>
</protein>
<gene>
    <name evidence="1" type="ORF">H5P30_14875</name>
</gene>
<comment type="caution">
    <text evidence="1">The sequence shown here is derived from an EMBL/GenBank/DDBJ whole genome shotgun (WGS) entry which is preliminary data.</text>
</comment>
<dbReference type="EMBL" id="JACHVA010000117">
    <property type="protein sequence ID" value="MBC2603064.1"/>
    <property type="molecule type" value="Genomic_DNA"/>
</dbReference>
<organism evidence="1 2">
    <name type="scientific">Puniceicoccus vermicola</name>
    <dbReference type="NCBI Taxonomy" id="388746"/>
    <lineage>
        <taxon>Bacteria</taxon>
        <taxon>Pseudomonadati</taxon>
        <taxon>Verrucomicrobiota</taxon>
        <taxon>Opitutia</taxon>
        <taxon>Puniceicoccales</taxon>
        <taxon>Puniceicoccaceae</taxon>
        <taxon>Puniceicoccus</taxon>
    </lineage>
</organism>
<dbReference type="Proteomes" id="UP000525652">
    <property type="component" value="Unassembled WGS sequence"/>
</dbReference>